<evidence type="ECO:0000313" key="3">
    <source>
        <dbReference type="Proteomes" id="UP001596417"/>
    </source>
</evidence>
<dbReference type="Proteomes" id="UP001596417">
    <property type="component" value="Unassembled WGS sequence"/>
</dbReference>
<dbReference type="RefSeq" id="WP_390204632.1">
    <property type="nucleotide sequence ID" value="NZ_JBHSZC010000001.1"/>
</dbReference>
<organism evidence="2 3">
    <name type="scientific">Halocatena marina</name>
    <dbReference type="NCBI Taxonomy" id="2934937"/>
    <lineage>
        <taxon>Archaea</taxon>
        <taxon>Methanobacteriati</taxon>
        <taxon>Methanobacteriota</taxon>
        <taxon>Stenosarchaea group</taxon>
        <taxon>Halobacteria</taxon>
        <taxon>Halobacteriales</taxon>
        <taxon>Natronomonadaceae</taxon>
        <taxon>Halocatena</taxon>
    </lineage>
</organism>
<name>A0ABD5YLS0_9EURY</name>
<dbReference type="AlphaFoldDB" id="A0ABD5YLS0"/>
<dbReference type="EMBL" id="JBHTAX010000001">
    <property type="protein sequence ID" value="MFC7189041.1"/>
    <property type="molecule type" value="Genomic_DNA"/>
</dbReference>
<accession>A0ABD5YLS0</accession>
<keyword evidence="3" id="KW-1185">Reference proteome</keyword>
<sequence>MERYTRNIDGTTSDDQFLDIRPPCSDDDDEQDESTAERSIVPKRN</sequence>
<proteinExistence type="predicted"/>
<reference evidence="2 3" key="1">
    <citation type="journal article" date="2019" name="Int. J. Syst. Evol. Microbiol.">
        <title>The Global Catalogue of Microorganisms (GCM) 10K type strain sequencing project: providing services to taxonomists for standard genome sequencing and annotation.</title>
        <authorList>
            <consortium name="The Broad Institute Genomics Platform"/>
            <consortium name="The Broad Institute Genome Sequencing Center for Infectious Disease"/>
            <person name="Wu L."/>
            <person name="Ma J."/>
        </authorList>
    </citation>
    <scope>NUCLEOTIDE SEQUENCE [LARGE SCALE GENOMIC DNA]</scope>
    <source>
        <strain evidence="2 3">RDMS1</strain>
    </source>
</reference>
<gene>
    <name evidence="2" type="ORF">ACFQL7_03700</name>
</gene>
<feature type="region of interest" description="Disordered" evidence="1">
    <location>
        <begin position="1"/>
        <end position="45"/>
    </location>
</feature>
<feature type="compositionally biased region" description="Acidic residues" evidence="1">
    <location>
        <begin position="25"/>
        <end position="34"/>
    </location>
</feature>
<evidence type="ECO:0000313" key="2">
    <source>
        <dbReference type="EMBL" id="MFC7189041.1"/>
    </source>
</evidence>
<evidence type="ECO:0000256" key="1">
    <source>
        <dbReference type="SAM" id="MobiDB-lite"/>
    </source>
</evidence>
<protein>
    <submittedName>
        <fullName evidence="2">Uncharacterized protein</fullName>
    </submittedName>
</protein>
<comment type="caution">
    <text evidence="2">The sequence shown here is derived from an EMBL/GenBank/DDBJ whole genome shotgun (WGS) entry which is preliminary data.</text>
</comment>